<accession>A0A1G4HYK0</accession>
<dbReference type="Gene3D" id="3.40.1280.10">
    <property type="match status" value="2"/>
</dbReference>
<dbReference type="GeneID" id="92382988"/>
<comment type="caution">
    <text evidence="3">The sequence shown here is derived from an EMBL/GenBank/DDBJ whole genome shotgun (WGS) entry which is preliminary data.</text>
</comment>
<name>A0A1G4HYK0_TRYEQ</name>
<dbReference type="GO" id="GO:0002128">
    <property type="term" value="P:tRNA nucleoside ribose methylation"/>
    <property type="evidence" value="ECO:0007669"/>
    <property type="project" value="TreeGrafter"/>
</dbReference>
<dbReference type="VEuPathDB" id="TriTrypDB:TEOVI_000905400"/>
<keyword evidence="3" id="KW-0489">Methyltransferase</keyword>
<dbReference type="EMBL" id="CZPT02000047">
    <property type="protein sequence ID" value="SCU64377.1"/>
    <property type="molecule type" value="Genomic_DNA"/>
</dbReference>
<evidence type="ECO:0000313" key="4">
    <source>
        <dbReference type="Proteomes" id="UP000195570"/>
    </source>
</evidence>
<evidence type="ECO:0000313" key="3">
    <source>
        <dbReference type="EMBL" id="SCU64377.1"/>
    </source>
</evidence>
<reference evidence="3" key="1">
    <citation type="submission" date="2016-09" db="EMBL/GenBank/DDBJ databases">
        <authorList>
            <person name="Hebert L."/>
            <person name="Moumen B."/>
        </authorList>
    </citation>
    <scope>NUCLEOTIDE SEQUENCE [LARGE SCALE GENOMIC DNA]</scope>
    <source>
        <strain evidence="3">OVI</strain>
    </source>
</reference>
<dbReference type="GO" id="GO:0008173">
    <property type="term" value="F:RNA methyltransferase activity"/>
    <property type="evidence" value="ECO:0007669"/>
    <property type="project" value="InterPro"/>
</dbReference>
<proteinExistence type="inferred from homology"/>
<organism evidence="3 4">
    <name type="scientific">Trypanosoma equiperdum</name>
    <dbReference type="NCBI Taxonomy" id="5694"/>
    <lineage>
        <taxon>Eukaryota</taxon>
        <taxon>Discoba</taxon>
        <taxon>Euglenozoa</taxon>
        <taxon>Kinetoplastea</taxon>
        <taxon>Metakinetoplastina</taxon>
        <taxon>Trypanosomatida</taxon>
        <taxon>Trypanosomatidae</taxon>
        <taxon>Trypanosoma</taxon>
    </lineage>
</organism>
<dbReference type="Proteomes" id="UP000195570">
    <property type="component" value="Unassembled WGS sequence"/>
</dbReference>
<protein>
    <submittedName>
        <fullName evidence="3">SpoU rRNA Methylase family, putative</fullName>
    </submittedName>
</protein>
<comment type="similarity">
    <text evidence="1">Belongs to the class IV-like SAM-binding methyltransferase superfamily. RNA methyltransferase TrmH family.</text>
</comment>
<dbReference type="InterPro" id="IPR029028">
    <property type="entry name" value="Alpha/beta_knot_MTases"/>
</dbReference>
<keyword evidence="2" id="KW-0949">S-adenosyl-L-methionine</keyword>
<evidence type="ECO:0000256" key="2">
    <source>
        <dbReference type="ARBA" id="ARBA00022691"/>
    </source>
</evidence>
<sequence length="481" mass="53939">MRLSNRCLIKRDFDAWAYNIYWPQKKAFLPLMGFASLTVEDIKFAYNAWCLLRLAMFYGATHPKVLSPLVNCTPSMDIIHGGNRIFYMHSQVSTPLSQRKIKVALTPCHPGAQLLQSFPWETAAQQGGWGSTEGDDNCGVEIILGMENGMSEEVRAGCDYCLYVPQYGSVGSLSMLSAMAIAVHLAFCARWMRRGTEVNERLVPFLGHMPLSSDANGTIAPCTLPHEKNLIHFSNEEIRALLAERRQQYRMQLSVMVYNEFGDRNIGAIMRNANVFNCEELIVLNRRKFNRRGAVGTHHVLTTTFHATLHDRSCQSRLQGYVLWLLHQYYPYLKVYGASPSPSNDNDIDVATFLRHDNIHLQRWLRCNGYQHNEAGPIANITASFGTGDHWVHLIGKEVYLDDESSLVSAVKSAAAAGYRGIMLVVPEEGATLPSELVKESQRVVFIAHPNRLARDVQRGLNGALATAVALERLRTAIDNI</sequence>
<dbReference type="InterPro" id="IPR004384">
    <property type="entry name" value="RNA_MeTrfase_TrmJ/LasT"/>
</dbReference>
<dbReference type="PANTHER" id="PTHR42786">
    <property type="entry name" value="TRNA/RRNA METHYLTRANSFERASE"/>
    <property type="match status" value="1"/>
</dbReference>
<keyword evidence="4" id="KW-1185">Reference proteome</keyword>
<keyword evidence="3" id="KW-0808">Transferase</keyword>
<dbReference type="PANTHER" id="PTHR42786:SF2">
    <property type="entry name" value="TRNA (CYTIDINE_URIDINE-2'-O-)-METHYLTRANSFERASE TRMJ"/>
    <property type="match status" value="1"/>
</dbReference>
<dbReference type="RefSeq" id="XP_067076154.1">
    <property type="nucleotide sequence ID" value="XM_067220053.1"/>
</dbReference>
<dbReference type="InterPro" id="IPR029026">
    <property type="entry name" value="tRNA_m1G_MTases_N"/>
</dbReference>
<dbReference type="AlphaFoldDB" id="A0A1G4HYK0"/>
<dbReference type="GO" id="GO:0005829">
    <property type="term" value="C:cytosol"/>
    <property type="evidence" value="ECO:0007669"/>
    <property type="project" value="TreeGrafter"/>
</dbReference>
<evidence type="ECO:0000256" key="1">
    <source>
        <dbReference type="ARBA" id="ARBA00007228"/>
    </source>
</evidence>
<dbReference type="SUPFAM" id="SSF75217">
    <property type="entry name" value="alpha/beta knot"/>
    <property type="match status" value="2"/>
</dbReference>
<gene>
    <name evidence="3" type="ORF">TEOVI_000905400</name>
</gene>